<comment type="caution">
    <text evidence="1">The sequence shown here is derived from an EMBL/GenBank/DDBJ whole genome shotgun (WGS) entry which is preliminary data.</text>
</comment>
<accession>A0A4Y2GMK2</accession>
<reference evidence="1 2" key="1">
    <citation type="journal article" date="2019" name="Sci. Rep.">
        <title>Orb-weaving spider Araneus ventricosus genome elucidates the spidroin gene catalogue.</title>
        <authorList>
            <person name="Kono N."/>
            <person name="Nakamura H."/>
            <person name="Ohtoshi R."/>
            <person name="Moran D.A.P."/>
            <person name="Shinohara A."/>
            <person name="Yoshida Y."/>
            <person name="Fujiwara M."/>
            <person name="Mori M."/>
            <person name="Tomita M."/>
            <person name="Arakawa K."/>
        </authorList>
    </citation>
    <scope>NUCLEOTIDE SEQUENCE [LARGE SCALE GENOMIC DNA]</scope>
</reference>
<evidence type="ECO:0000313" key="2">
    <source>
        <dbReference type="Proteomes" id="UP000499080"/>
    </source>
</evidence>
<name>A0A4Y2GMK2_ARAVE</name>
<organism evidence="1 2">
    <name type="scientific">Araneus ventricosus</name>
    <name type="common">Orbweaver spider</name>
    <name type="synonym">Epeira ventricosa</name>
    <dbReference type="NCBI Taxonomy" id="182803"/>
    <lineage>
        <taxon>Eukaryota</taxon>
        <taxon>Metazoa</taxon>
        <taxon>Ecdysozoa</taxon>
        <taxon>Arthropoda</taxon>
        <taxon>Chelicerata</taxon>
        <taxon>Arachnida</taxon>
        <taxon>Araneae</taxon>
        <taxon>Araneomorphae</taxon>
        <taxon>Entelegynae</taxon>
        <taxon>Araneoidea</taxon>
        <taxon>Araneidae</taxon>
        <taxon>Araneus</taxon>
    </lineage>
</organism>
<gene>
    <name evidence="1" type="ORF">AVEN_55975_1</name>
</gene>
<sequence length="103" mass="12277">MVRESTSRQKMLFNMPKYVRKQHSHLSSDSARTLLHNEIPKYYTWNNGNKAWQHRKQGQVVLDQPEIKSCNALGRVYTVQIQSTDEYQRNFWCFLKFSLLISP</sequence>
<keyword evidence="2" id="KW-1185">Reference proteome</keyword>
<dbReference type="AlphaFoldDB" id="A0A4Y2GMK2"/>
<proteinExistence type="predicted"/>
<dbReference type="EMBL" id="BGPR01001485">
    <property type="protein sequence ID" value="GBM55092.1"/>
    <property type="molecule type" value="Genomic_DNA"/>
</dbReference>
<dbReference type="OrthoDB" id="6614240at2759"/>
<protein>
    <submittedName>
        <fullName evidence="1">Uncharacterized protein</fullName>
    </submittedName>
</protein>
<evidence type="ECO:0000313" key="1">
    <source>
        <dbReference type="EMBL" id="GBM55092.1"/>
    </source>
</evidence>
<dbReference type="Proteomes" id="UP000499080">
    <property type="component" value="Unassembled WGS sequence"/>
</dbReference>